<comment type="caution">
    <text evidence="2">The sequence shown here is derived from an EMBL/GenBank/DDBJ whole genome shotgun (WGS) entry which is preliminary data.</text>
</comment>
<dbReference type="EMBL" id="MTYJ01000019">
    <property type="protein sequence ID" value="OQV22137.1"/>
    <property type="molecule type" value="Genomic_DNA"/>
</dbReference>
<dbReference type="Proteomes" id="UP000192578">
    <property type="component" value="Unassembled WGS sequence"/>
</dbReference>
<name>A0A1W0X3K3_HYPEX</name>
<feature type="region of interest" description="Disordered" evidence="1">
    <location>
        <begin position="212"/>
        <end position="231"/>
    </location>
</feature>
<accession>A0A1W0X3K3</accession>
<proteinExistence type="predicted"/>
<sequence>MTEATPLPGVPVVERKASQSNTDQYKVKLPPGLKVILEDLTRHAIHKQPKNLDFFFAEYFTKKLEERARDVGPSDFKTFLGDPDSDNGRRGRKKKNKQKKEGRKLSRAGDKTGNKTKYEDYDDFDDADEDDDDNDNGRRRRRSNQNCECSYSPAEAAVKMERTASIKLTGSKTVVGETRRETMTVAGAGGGKDPSDEARKMARKTMQSLVIPTPFLAPPPKSNKEPVVTGRNTIANGSKKTVAKTGRKTVVTVGENSSAARMRTSNESRRILLPKQTIVERQNGQRQSFRQTVVATDSSADESAPEGEEEAVASDAFDSSAT</sequence>
<feature type="region of interest" description="Disordered" evidence="1">
    <location>
        <begin position="1"/>
        <end position="25"/>
    </location>
</feature>
<evidence type="ECO:0008006" key="4">
    <source>
        <dbReference type="Google" id="ProtNLM"/>
    </source>
</evidence>
<feature type="compositionally biased region" description="Basic and acidic residues" evidence="1">
    <location>
        <begin position="103"/>
        <end position="119"/>
    </location>
</feature>
<dbReference type="OrthoDB" id="252964at2759"/>
<dbReference type="InterPro" id="IPR047579">
    <property type="entry name" value="DD_CABYR_SP17"/>
</dbReference>
<protein>
    <recommendedName>
        <fullName evidence="4">RIIa domain-containing protein</fullName>
    </recommendedName>
</protein>
<feature type="region of interest" description="Disordered" evidence="1">
    <location>
        <begin position="279"/>
        <end position="322"/>
    </location>
</feature>
<evidence type="ECO:0000313" key="2">
    <source>
        <dbReference type="EMBL" id="OQV22137.1"/>
    </source>
</evidence>
<feature type="compositionally biased region" description="Basic residues" evidence="1">
    <location>
        <begin position="90"/>
        <end position="102"/>
    </location>
</feature>
<evidence type="ECO:0000313" key="3">
    <source>
        <dbReference type="Proteomes" id="UP000192578"/>
    </source>
</evidence>
<dbReference type="AlphaFoldDB" id="A0A1W0X3K3"/>
<dbReference type="SUPFAM" id="SSF47391">
    <property type="entry name" value="Dimerization-anchoring domain of cAMP-dependent PK regulatory subunit"/>
    <property type="match status" value="1"/>
</dbReference>
<dbReference type="CDD" id="cd12100">
    <property type="entry name" value="DD_CABYR_SP17"/>
    <property type="match status" value="1"/>
</dbReference>
<feature type="region of interest" description="Disordered" evidence="1">
    <location>
        <begin position="71"/>
        <end position="155"/>
    </location>
</feature>
<organism evidence="2 3">
    <name type="scientific">Hypsibius exemplaris</name>
    <name type="common">Freshwater tardigrade</name>
    <dbReference type="NCBI Taxonomy" id="2072580"/>
    <lineage>
        <taxon>Eukaryota</taxon>
        <taxon>Metazoa</taxon>
        <taxon>Ecdysozoa</taxon>
        <taxon>Tardigrada</taxon>
        <taxon>Eutardigrada</taxon>
        <taxon>Parachela</taxon>
        <taxon>Hypsibioidea</taxon>
        <taxon>Hypsibiidae</taxon>
        <taxon>Hypsibius</taxon>
    </lineage>
</organism>
<feature type="compositionally biased region" description="Acidic residues" evidence="1">
    <location>
        <begin position="120"/>
        <end position="134"/>
    </location>
</feature>
<reference evidence="3" key="1">
    <citation type="submission" date="2017-01" db="EMBL/GenBank/DDBJ databases">
        <title>Comparative genomics of anhydrobiosis in the tardigrade Hypsibius dujardini.</title>
        <authorList>
            <person name="Yoshida Y."/>
            <person name="Koutsovoulos G."/>
            <person name="Laetsch D."/>
            <person name="Stevens L."/>
            <person name="Kumar S."/>
            <person name="Horikawa D."/>
            <person name="Ishino K."/>
            <person name="Komine S."/>
            <person name="Tomita M."/>
            <person name="Blaxter M."/>
            <person name="Arakawa K."/>
        </authorList>
    </citation>
    <scope>NUCLEOTIDE SEQUENCE [LARGE SCALE GENOMIC DNA]</scope>
    <source>
        <strain evidence="3">Z151</strain>
    </source>
</reference>
<evidence type="ECO:0000256" key="1">
    <source>
        <dbReference type="SAM" id="MobiDB-lite"/>
    </source>
</evidence>
<dbReference type="Gene3D" id="1.20.890.10">
    <property type="entry name" value="cAMP-dependent protein kinase regulatory subunit, dimerization-anchoring domain"/>
    <property type="match status" value="1"/>
</dbReference>
<keyword evidence="3" id="KW-1185">Reference proteome</keyword>
<feature type="compositionally biased region" description="Acidic residues" evidence="1">
    <location>
        <begin position="299"/>
        <end position="312"/>
    </location>
</feature>
<feature type="region of interest" description="Disordered" evidence="1">
    <location>
        <begin position="171"/>
        <end position="197"/>
    </location>
</feature>
<gene>
    <name evidence="2" type="ORF">BV898_03983</name>
</gene>
<feature type="compositionally biased region" description="Polar residues" evidence="1">
    <location>
        <begin position="279"/>
        <end position="298"/>
    </location>
</feature>